<dbReference type="EMBL" id="VTWS01000005">
    <property type="protein sequence ID" value="KAA9349827.1"/>
    <property type="molecule type" value="Genomic_DNA"/>
</dbReference>
<dbReference type="RefSeq" id="WP_150879418.1">
    <property type="nucleotide sequence ID" value="NZ_VTWS01000005.1"/>
</dbReference>
<keyword evidence="6" id="KW-0732">Signal</keyword>
<dbReference type="GO" id="GO:0009055">
    <property type="term" value="F:electron transfer activity"/>
    <property type="evidence" value="ECO:0007669"/>
    <property type="project" value="InterPro"/>
</dbReference>
<evidence type="ECO:0000256" key="1">
    <source>
        <dbReference type="ARBA" id="ARBA00022448"/>
    </source>
</evidence>
<evidence type="ECO:0000259" key="7">
    <source>
        <dbReference type="Pfam" id="PF00127"/>
    </source>
</evidence>
<evidence type="ECO:0000256" key="6">
    <source>
        <dbReference type="SAM" id="SignalP"/>
    </source>
</evidence>
<name>A0A5N1JAX8_9BACT</name>
<dbReference type="CDD" id="cd04233">
    <property type="entry name" value="Auracyanin"/>
    <property type="match status" value="1"/>
</dbReference>
<keyword evidence="2" id="KW-0479">Metal-binding</keyword>
<accession>A0A5N1JAX8</accession>
<evidence type="ECO:0000313" key="10">
    <source>
        <dbReference type="Proteomes" id="UP000326344"/>
    </source>
</evidence>
<dbReference type="Gene3D" id="2.60.40.420">
    <property type="entry name" value="Cupredoxins - blue copper proteins"/>
    <property type="match status" value="1"/>
</dbReference>
<evidence type="ECO:0000256" key="4">
    <source>
        <dbReference type="ARBA" id="ARBA00023008"/>
    </source>
</evidence>
<feature type="region of interest" description="Disordered" evidence="5">
    <location>
        <begin position="174"/>
        <end position="202"/>
    </location>
</feature>
<evidence type="ECO:0000256" key="3">
    <source>
        <dbReference type="ARBA" id="ARBA00022982"/>
    </source>
</evidence>
<dbReference type="GO" id="GO:0005507">
    <property type="term" value="F:copper ion binding"/>
    <property type="evidence" value="ECO:0007669"/>
    <property type="project" value="InterPro"/>
</dbReference>
<dbReference type="PROSITE" id="PS00196">
    <property type="entry name" value="COPPER_BLUE"/>
    <property type="match status" value="1"/>
</dbReference>
<feature type="signal peptide" evidence="6">
    <location>
        <begin position="1"/>
        <end position="31"/>
    </location>
</feature>
<dbReference type="InterPro" id="IPR050845">
    <property type="entry name" value="Cu-binding_ET"/>
</dbReference>
<proteinExistence type="predicted"/>
<dbReference type="Proteomes" id="UP000326344">
    <property type="component" value="Unassembled WGS sequence"/>
</dbReference>
<evidence type="ECO:0000259" key="8">
    <source>
        <dbReference type="Pfam" id="PF20601"/>
    </source>
</evidence>
<sequence>MRTKTAVARFRPAKRGLFFLFLWVITGKAQAAEQPTPVDSVAVDTVLTVSLKAIAGLQFDRVRFRVKPGAPVRVTLENTDDMAHNLVITKPGARQEVVNAALQLGERGPAAHYIPQSSAILWTIPVVLPEETGSVTFIAPAESGVYPYVCTFPGHGFVMYGAMYVTEGPLPALKDDPAVPENRRKADSPPTASHANHAPERFHPYEPAPPFLYRIFMPDASPAAIAVSLPHAVSYCWDAGTCRLRYAWQGGFLDQSKLWPGKGDTEAKLIGTVFFRDATGYPLRTNSSSKPPAVDFKGYQLLDRYPEFHYSVDGVEVYELIRSKENGNGLLRRFKIPNASGPVRFLTAPDDGVRYQASAGKWADGSLELSPSEAREFTITMTKRID</sequence>
<dbReference type="Pfam" id="PF00127">
    <property type="entry name" value="Copper-bind"/>
    <property type="match status" value="1"/>
</dbReference>
<protein>
    <submittedName>
        <fullName evidence="9">Uncharacterized protein</fullName>
    </submittedName>
</protein>
<dbReference type="AlphaFoldDB" id="A0A5N1JAX8"/>
<dbReference type="InterPro" id="IPR008972">
    <property type="entry name" value="Cupredoxin"/>
</dbReference>
<evidence type="ECO:0000256" key="5">
    <source>
        <dbReference type="SAM" id="MobiDB-lite"/>
    </source>
</evidence>
<dbReference type="Pfam" id="PF20601">
    <property type="entry name" value="DUF6797"/>
    <property type="match status" value="1"/>
</dbReference>
<dbReference type="SUPFAM" id="SSF49503">
    <property type="entry name" value="Cupredoxins"/>
    <property type="match status" value="1"/>
</dbReference>
<dbReference type="InterPro" id="IPR046476">
    <property type="entry name" value="DUF6797"/>
</dbReference>
<dbReference type="PANTHER" id="PTHR38439">
    <property type="entry name" value="AURACYANIN-B"/>
    <property type="match status" value="1"/>
</dbReference>
<feature type="domain" description="Blue (type 1) copper" evidence="7">
    <location>
        <begin position="55"/>
        <end position="165"/>
    </location>
</feature>
<dbReference type="InterPro" id="IPR028871">
    <property type="entry name" value="BlueCu_1_BS"/>
</dbReference>
<reference evidence="9 10" key="1">
    <citation type="submission" date="2019-09" db="EMBL/GenBank/DDBJ databases">
        <title>Genome Sequence of Larkinella sp MA1.</title>
        <authorList>
            <person name="Srinivasan S."/>
        </authorList>
    </citation>
    <scope>NUCLEOTIDE SEQUENCE [LARGE SCALE GENOMIC DNA]</scope>
    <source>
        <strain evidence="9 10">MA1</strain>
    </source>
</reference>
<evidence type="ECO:0000313" key="9">
    <source>
        <dbReference type="EMBL" id="KAA9349827.1"/>
    </source>
</evidence>
<feature type="domain" description="DUF6797" evidence="8">
    <location>
        <begin position="236"/>
        <end position="319"/>
    </location>
</feature>
<dbReference type="InterPro" id="IPR000923">
    <property type="entry name" value="BlueCu_1"/>
</dbReference>
<comment type="caution">
    <text evidence="9">The sequence shown here is derived from an EMBL/GenBank/DDBJ whole genome shotgun (WGS) entry which is preliminary data.</text>
</comment>
<evidence type="ECO:0000256" key="2">
    <source>
        <dbReference type="ARBA" id="ARBA00022723"/>
    </source>
</evidence>
<keyword evidence="10" id="KW-1185">Reference proteome</keyword>
<feature type="chain" id="PRO_5025044672" evidence="6">
    <location>
        <begin position="32"/>
        <end position="386"/>
    </location>
</feature>
<feature type="compositionally biased region" description="Basic and acidic residues" evidence="5">
    <location>
        <begin position="174"/>
        <end position="187"/>
    </location>
</feature>
<keyword evidence="4" id="KW-0186">Copper</keyword>
<dbReference type="PANTHER" id="PTHR38439:SF2">
    <property type="entry name" value="OUTER MEMBRANE PROTEIN H.8"/>
    <property type="match status" value="1"/>
</dbReference>
<keyword evidence="3" id="KW-0249">Electron transport</keyword>
<gene>
    <name evidence="9" type="ORF">F0P93_20505</name>
</gene>
<keyword evidence="1" id="KW-0813">Transport</keyword>
<organism evidence="9 10">
    <name type="scientific">Larkinella humicola</name>
    <dbReference type="NCBI Taxonomy" id="2607654"/>
    <lineage>
        <taxon>Bacteria</taxon>
        <taxon>Pseudomonadati</taxon>
        <taxon>Bacteroidota</taxon>
        <taxon>Cytophagia</taxon>
        <taxon>Cytophagales</taxon>
        <taxon>Spirosomataceae</taxon>
        <taxon>Larkinella</taxon>
    </lineage>
</organism>